<name>D8IQI9_HERSS</name>
<evidence type="ECO:0000313" key="1">
    <source>
        <dbReference type="EMBL" id="ADJ65101.1"/>
    </source>
</evidence>
<dbReference type="AlphaFoldDB" id="D8IQI9"/>
<accession>D8IQI9</accession>
<sequence length="109" mass="11935">MALVGDRLGLLDIGAEVGVILLAGLRLAGRQQRHRDAQQRWQAEGRVHAVFSLKTRPGPVKGSGASRLLPQGRCGAISTQKLRCDAAEYRQQIRIAQRKSTPCQQPVIQ</sequence>
<proteinExistence type="predicted"/>
<reference evidence="1 2" key="1">
    <citation type="submission" date="2010-04" db="EMBL/GenBank/DDBJ databases">
        <title>The genome of Herbaspirillum seropedicae SmR1, an endophytic, nitrogen-fixing, plant-growth promoting beta-Proteobacteria.</title>
        <authorList>
            <person name="Pedrosa F.O."/>
            <person name="Monteiro R.A."/>
            <person name="Wassem R."/>
            <person name="Cruz L.M."/>
            <person name="Ayub R.A."/>
            <person name="Colauto N.B."/>
            <person name="Fernandez M.A."/>
            <person name="Fungaro M.H.P."/>
            <person name="Grisard E.C."/>
            <person name="Hungria M."/>
            <person name="Madeira H.M.F."/>
            <person name="Nodari R.O."/>
            <person name="Osaku C.A."/>
            <person name="Petzl-Erler M.L."/>
            <person name="Terenzi H."/>
            <person name="Vieira L.G.E."/>
            <person name="Almeida M.I.M."/>
            <person name="Alves L.R."/>
            <person name="Arantes O.M.N."/>
            <person name="Balsanelli E."/>
            <person name="Barcellos F.G."/>
            <person name="Baura V.A."/>
            <person name="Binde D.R."/>
            <person name="Campo R.J."/>
            <person name="Chubatsu L.S."/>
            <person name="Chueire L.M.O."/>
            <person name="Ciferri R.R."/>
            <person name="Correa L.C."/>
            <person name="da Conceicao Silva J.L."/>
            <person name="Dabul A.N.G."/>
            <person name="Dambros B.P."/>
            <person name="Faoro H."/>
            <person name="Favetti A."/>
            <person name="Friedermann G."/>
            <person name="Furlaneto M.C."/>
            <person name="Gasques L.S."/>
            <person name="Gimenes C.C.T."/>
            <person name="Gioppo N.M.R."/>
            <person name="Glienke-Blanco C."/>
            <person name="Godoy L.P."/>
            <person name="Guerra M.P."/>
            <person name="Karp S."/>
            <person name="Kava-Cordeiro V."/>
            <person name="Margarido V.P."/>
            <person name="Mathioni S.M."/>
            <person name="Menck-Soares M.A."/>
            <person name="Murace N.K."/>
            <person name="Nicolas M.F."/>
            <person name="Oliveira C.E.C."/>
            <person name="Pagnan N.A.B."/>
            <person name="Pamphile J.A."/>
            <person name="Patussi E.V."/>
            <person name="Pereira L.F.P."/>
            <person name="Pereira-Ferrari L."/>
            <person name="Pinto F.G.S."/>
            <person name="Precoma C."/>
            <person name="Prioli A.J."/>
            <person name="Prioli S.M.A.P."/>
            <person name="Raittz R.T."/>
            <person name="Ramos H.J.O."/>
            <person name="Ribeiro E.M.S.F."/>
            <person name="Rigo L.U."/>
            <person name="Rocha C.L.M.S.C."/>
            <person name="Rocha S.N."/>
            <person name="Santos K."/>
            <person name="Satori D."/>
            <person name="Silva A.G."/>
            <person name="Simao R.C.G."/>
            <person name="Soares M.A.M."/>
            <person name="Souza E.M."/>
            <person name="Steffens M.B.R."/>
            <person name="Steindel M."/>
            <person name="Tadra-Sfeir M.Z."/>
            <person name="Takahashi E.K."/>
            <person name="Torres R.A."/>
            <person name="Valle J.S."/>
            <person name="Vernal J.I."/>
            <person name="Vilas-Boas L.A."/>
            <person name="Watanabe M.A.E."/>
            <person name="Weiss V.A."/>
            <person name="Yates M.A."/>
            <person name="Souza E.M."/>
        </authorList>
    </citation>
    <scope>NUCLEOTIDE SEQUENCE [LARGE SCALE GENOMIC DNA]</scope>
    <source>
        <strain evidence="1 2">SmR1</strain>
    </source>
</reference>
<evidence type="ECO:0000313" key="2">
    <source>
        <dbReference type="Proteomes" id="UP000000329"/>
    </source>
</evidence>
<dbReference type="HOGENOM" id="CLU_2180240_0_0_4"/>
<gene>
    <name evidence="1" type="ordered locus">Hsero_3623</name>
</gene>
<dbReference type="KEGG" id="hse:Hsero_3623"/>
<keyword evidence="2" id="KW-1185">Reference proteome</keyword>
<dbReference type="Proteomes" id="UP000000329">
    <property type="component" value="Chromosome"/>
</dbReference>
<organism evidence="1 2">
    <name type="scientific">Herbaspirillum seropedicae (strain SmR1)</name>
    <dbReference type="NCBI Taxonomy" id="757424"/>
    <lineage>
        <taxon>Bacteria</taxon>
        <taxon>Pseudomonadati</taxon>
        <taxon>Pseudomonadota</taxon>
        <taxon>Betaproteobacteria</taxon>
        <taxon>Burkholderiales</taxon>
        <taxon>Oxalobacteraceae</taxon>
        <taxon>Herbaspirillum</taxon>
    </lineage>
</organism>
<dbReference type="EMBL" id="CP002039">
    <property type="protein sequence ID" value="ADJ65101.1"/>
    <property type="molecule type" value="Genomic_DNA"/>
</dbReference>
<protein>
    <submittedName>
        <fullName evidence="1">Uncharacterized protein</fullName>
    </submittedName>
</protein>